<proteinExistence type="predicted"/>
<dbReference type="InterPro" id="IPR035897">
    <property type="entry name" value="Toll_tir_struct_dom_sf"/>
</dbReference>
<keyword evidence="5" id="KW-1185">Reference proteome</keyword>
<dbReference type="Proteomes" id="UP000045545">
    <property type="component" value="Unassembled WGS sequence"/>
</dbReference>
<evidence type="ECO:0000313" key="3">
    <source>
        <dbReference type="EMBL" id="CFX07638.1"/>
    </source>
</evidence>
<name>A0A0E4C7P4_9FIRM</name>
<gene>
    <name evidence="3" type="ORF">419</name>
    <name evidence="4" type="ORF">972</name>
</gene>
<dbReference type="InterPro" id="IPR000157">
    <property type="entry name" value="TIR_dom"/>
</dbReference>
<dbReference type="Gene3D" id="3.40.50.10140">
    <property type="entry name" value="Toll/interleukin-1 receptor homology (TIR) domain"/>
    <property type="match status" value="1"/>
</dbReference>
<dbReference type="STRING" id="690567.419"/>
<dbReference type="AlphaFoldDB" id="A0A0E4C7P4"/>
<evidence type="ECO:0000259" key="2">
    <source>
        <dbReference type="Pfam" id="PF13676"/>
    </source>
</evidence>
<accession>A0A0E4C7P4</accession>
<dbReference type="OrthoDB" id="4964195at2"/>
<feature type="domain" description="Anti-bacteriophage protein A/HamA C-terminal" evidence="1">
    <location>
        <begin position="208"/>
        <end position="489"/>
    </location>
</feature>
<feature type="domain" description="TIR" evidence="2">
    <location>
        <begin position="4"/>
        <end position="116"/>
    </location>
</feature>
<organism evidence="3 5">
    <name type="scientific">Syntrophomonas zehnderi OL-4</name>
    <dbReference type="NCBI Taxonomy" id="690567"/>
    <lineage>
        <taxon>Bacteria</taxon>
        <taxon>Bacillati</taxon>
        <taxon>Bacillota</taxon>
        <taxon>Clostridia</taxon>
        <taxon>Eubacteriales</taxon>
        <taxon>Syntrophomonadaceae</taxon>
        <taxon>Syntrophomonas</taxon>
    </lineage>
</organism>
<evidence type="ECO:0008006" key="6">
    <source>
        <dbReference type="Google" id="ProtNLM"/>
    </source>
</evidence>
<dbReference type="Pfam" id="PF08878">
    <property type="entry name" value="HamA"/>
    <property type="match status" value="1"/>
</dbReference>
<evidence type="ECO:0000313" key="5">
    <source>
        <dbReference type="Proteomes" id="UP000045545"/>
    </source>
</evidence>
<dbReference type="EMBL" id="CGIH01000018">
    <property type="protein sequence ID" value="CFX31633.1"/>
    <property type="molecule type" value="Genomic_DNA"/>
</dbReference>
<dbReference type="RefSeq" id="WP_046495175.1">
    <property type="nucleotide sequence ID" value="NZ_CGIH01000004.1"/>
</dbReference>
<sequence length="501" mass="57083">MSLFISYNREQKDFADKIESSVRTVCPILRDTNDIAPWGSIEEFMNRIRQAEYAVLLISDEYLKSINCMYEACQLYKDVNWKARTMYVVLGNADLNVYTVANHERYIRYWNDKKATLEEQIKSLPAESIDSITAEIKRVSEILLMIGDFLKVIRDTNNMQPENTIDAIISFITTKSVSKESHLREQTHDASSSVLKKTLKDAGFDGVFTEVSHDEKLGLINPYQLRLFQLSVVDNAFSFDALKKFLLKNIGQYIYSRERIKKFMNDDEITLIGLKAVELLHDRCNGDLTWLGDELGDLMLYVFLEQILDAPKVFSKFDTPSDELLTTGTSCVHLLQTSAGMPSFQMVFGKSRIAGDPRDAIDDAFITLEAIKNDTSREIRLVESTAFDKEFTPEVAKQLKNIIIPSKGQTIAHDTAFGVFLGYSLGIEKNRPSAEFRELVAKKMRKDIQAHVSYIIDKIKTAGMEHYSFYFYFLPFNEADEDKQEIMKSLLGFKGGVQSGG</sequence>
<dbReference type="GO" id="GO:0007165">
    <property type="term" value="P:signal transduction"/>
    <property type="evidence" value="ECO:0007669"/>
    <property type="project" value="InterPro"/>
</dbReference>
<dbReference type="EMBL" id="CGIH01000004">
    <property type="protein sequence ID" value="CFX07638.1"/>
    <property type="molecule type" value="Genomic_DNA"/>
</dbReference>
<dbReference type="InterPro" id="IPR014976">
    <property type="entry name" value="AbpA_HamA_C"/>
</dbReference>
<evidence type="ECO:0000259" key="1">
    <source>
        <dbReference type="Pfam" id="PF08878"/>
    </source>
</evidence>
<dbReference type="SUPFAM" id="SSF52200">
    <property type="entry name" value="Toll/Interleukin receptor TIR domain"/>
    <property type="match status" value="1"/>
</dbReference>
<reference evidence="3 5" key="1">
    <citation type="submission" date="2015-03" db="EMBL/GenBank/DDBJ databases">
        <authorList>
            <person name="Strepis Nikolaos"/>
        </authorList>
    </citation>
    <scope>NUCLEOTIDE SEQUENCE [LARGE SCALE GENOMIC DNA]</scope>
    <source>
        <strain evidence="3 5">OL-4</strain>
    </source>
</reference>
<dbReference type="Pfam" id="PF13676">
    <property type="entry name" value="TIR_2"/>
    <property type="match status" value="1"/>
</dbReference>
<evidence type="ECO:0000313" key="4">
    <source>
        <dbReference type="EMBL" id="CFX31633.1"/>
    </source>
</evidence>
<protein>
    <recommendedName>
        <fullName evidence="6">TIR domain-containing protein</fullName>
    </recommendedName>
</protein>